<proteinExistence type="predicted"/>
<dbReference type="AlphaFoldDB" id="A0A2Z5ZHR5"/>
<organism evidence="1 2">
    <name type="scientific">Acetobacter orientalis</name>
    <dbReference type="NCBI Taxonomy" id="146474"/>
    <lineage>
        <taxon>Bacteria</taxon>
        <taxon>Pseudomonadati</taxon>
        <taxon>Pseudomonadota</taxon>
        <taxon>Alphaproteobacteria</taxon>
        <taxon>Acetobacterales</taxon>
        <taxon>Acetobacteraceae</taxon>
        <taxon>Acetobacter</taxon>
    </lineage>
</organism>
<accession>A0A2Z5ZHR5</accession>
<sequence length="69" mass="7678">MNAYESLCKKIDTALEDHAELLDGMGIMSPADETKVSASLAKCNALVELQERYDADNSVDILYEILRLE</sequence>
<dbReference type="EMBL" id="AP018515">
    <property type="protein sequence ID" value="BBC80292.1"/>
    <property type="molecule type" value="Genomic_DNA"/>
</dbReference>
<evidence type="ECO:0000313" key="2">
    <source>
        <dbReference type="Proteomes" id="UP000270034"/>
    </source>
</evidence>
<reference evidence="1 2" key="1">
    <citation type="submission" date="2018-02" db="EMBL/GenBank/DDBJ databases">
        <title>Acetobacter orientalis genome.</title>
        <authorList>
            <person name="Nakashima N."/>
            <person name="Tamura T."/>
        </authorList>
    </citation>
    <scope>NUCLEOTIDE SEQUENCE [LARGE SCALE GENOMIC DNA]</scope>
    <source>
        <strain evidence="1 2">FAN1</strain>
    </source>
</reference>
<dbReference type="KEGG" id="aot:AcetOri_orf02904"/>
<protein>
    <submittedName>
        <fullName evidence="1">Uncharacterized protein</fullName>
    </submittedName>
</protein>
<gene>
    <name evidence="1" type="ORF">AcetOrient_orf02904</name>
</gene>
<evidence type="ECO:0000313" key="1">
    <source>
        <dbReference type="EMBL" id="BBC80292.1"/>
    </source>
</evidence>
<dbReference type="Proteomes" id="UP000270034">
    <property type="component" value="Chromosome"/>
</dbReference>
<name>A0A2Z5ZHR5_9PROT</name>